<comment type="catalytic activity">
    <reaction evidence="6">
        <text>L-lysyl-tRNA(Lys) + a 1,2-diacyl-sn-glycero-3-phospho-(1'-sn-glycerol) = a 1,2-diacyl-sn-glycero-3-phospho-1'-(3'-O-L-lysyl)-sn-glycerol + tRNA(Lys)</text>
        <dbReference type="Rhea" id="RHEA:10668"/>
        <dbReference type="Rhea" id="RHEA-COMP:9696"/>
        <dbReference type="Rhea" id="RHEA-COMP:9697"/>
        <dbReference type="ChEBI" id="CHEBI:64716"/>
        <dbReference type="ChEBI" id="CHEBI:75792"/>
        <dbReference type="ChEBI" id="CHEBI:78442"/>
        <dbReference type="ChEBI" id="CHEBI:78529"/>
        <dbReference type="EC" id="2.3.2.3"/>
    </reaction>
</comment>
<feature type="transmembrane region" description="Helical" evidence="6">
    <location>
        <begin position="224"/>
        <end position="242"/>
    </location>
</feature>
<gene>
    <name evidence="6" type="primary">mprF</name>
    <name evidence="7" type="ORF">N1496_00175</name>
</gene>
<evidence type="ECO:0000256" key="2">
    <source>
        <dbReference type="ARBA" id="ARBA00022475"/>
    </source>
</evidence>
<comment type="subcellular location">
    <subcellularLocation>
        <location evidence="1 6">Cell membrane</location>
        <topology evidence="1 6">Multi-pass membrane protein</topology>
    </subcellularLocation>
</comment>
<evidence type="ECO:0000256" key="6">
    <source>
        <dbReference type="RuleBase" id="RU363042"/>
    </source>
</evidence>
<organism evidence="7 8">
    <name type="scientific">Streptococcus didelphis</name>
    <dbReference type="NCBI Taxonomy" id="102886"/>
    <lineage>
        <taxon>Bacteria</taxon>
        <taxon>Bacillati</taxon>
        <taxon>Bacillota</taxon>
        <taxon>Bacilli</taxon>
        <taxon>Lactobacillales</taxon>
        <taxon>Streptococcaceae</taxon>
        <taxon>Streptococcus</taxon>
    </lineage>
</organism>
<comment type="function">
    <text evidence="6">Catalyzes the transfer of a lysyl group from L-lysyl-tRNA(Lys) to membrane-bound phosphatidylglycerol (PG), which produces lysylphosphatidylglycerol (LPG), a major component of the bacterial membrane with a positive net charge. LPG synthesis contributes to bacterial virulence as it is involved in the resistance mechanism against cationic antimicrobial peptides (CAMP) produces by the host's immune system (defensins, cathelicidins) and by the competing microorganisms.</text>
</comment>
<evidence type="ECO:0000256" key="3">
    <source>
        <dbReference type="ARBA" id="ARBA00022692"/>
    </source>
</evidence>
<keyword evidence="4 6" id="KW-1133">Transmembrane helix</keyword>
<name>A0ABY9LHH1_9STRE</name>
<comment type="similarity">
    <text evidence="6">Belongs to the LPG synthase family.</text>
</comment>
<keyword evidence="8" id="KW-1185">Reference proteome</keyword>
<dbReference type="Pfam" id="PF03706">
    <property type="entry name" value="LPG_synthase_TM"/>
    <property type="match status" value="1"/>
</dbReference>
<reference evidence="8" key="1">
    <citation type="submission" date="2022-10" db="EMBL/GenBank/DDBJ databases">
        <title>Streptococcus didelphis as causative of fatal infections in opossums (Didelphis albiventris).</title>
        <authorList>
            <person name="Breyer G.M."/>
            <person name="Da Silva M.E.R.J."/>
            <person name="Siqueira F.M."/>
        </authorList>
    </citation>
    <scope>NUCLEOTIDE SEQUENCE [LARGE SCALE GENOMIC DNA]</scope>
    <source>
        <strain evidence="8">LBVP101/21</strain>
    </source>
</reference>
<dbReference type="Proteomes" id="UP001238096">
    <property type="component" value="Chromosome"/>
</dbReference>
<accession>A0ABY9LHH1</accession>
<keyword evidence="6" id="KW-0046">Antibiotic resistance</keyword>
<feature type="transmembrane region" description="Helical" evidence="6">
    <location>
        <begin position="45"/>
        <end position="64"/>
    </location>
</feature>
<evidence type="ECO:0000256" key="1">
    <source>
        <dbReference type="ARBA" id="ARBA00004651"/>
    </source>
</evidence>
<evidence type="ECO:0000313" key="7">
    <source>
        <dbReference type="EMBL" id="WMB28183.1"/>
    </source>
</evidence>
<sequence length="295" mass="33702">MQYWPLLLAIASYLPFILIISSQKKLPYFGQLGKSSIVTLLASSFLEWLGVWIVFVSIGSLMGIHLPILSVFPILVIAHSVGILSMIPGGIGSFDLMMMTGLTGLGLQSTQVIAWILLFRLFYYILPFFIGIFFFIKHMGGRLNEKYLGLPDKLTQLLIENGEILFLRLFGFFMILSALIPDKVGHLPLIGKLDPIQAQLIWQFPSILLGGLFFILARFVRSRLSFSISFSHFLFFITIIYINLNDLSIPTSFFLILAYLMIFSIRKGLNRKVFIYTWESLSKDVLLLPLLYWYF</sequence>
<keyword evidence="2" id="KW-1003">Cell membrane</keyword>
<keyword evidence="3 6" id="KW-0812">Transmembrane</keyword>
<keyword evidence="6" id="KW-0443">Lipid metabolism</keyword>
<dbReference type="EC" id="2.3.2.3" evidence="6"/>
<dbReference type="RefSeq" id="WP_306675844.1">
    <property type="nucleotide sequence ID" value="NZ_CP110509.1"/>
</dbReference>
<evidence type="ECO:0000313" key="8">
    <source>
        <dbReference type="Proteomes" id="UP001238096"/>
    </source>
</evidence>
<feature type="transmembrane region" description="Helical" evidence="6">
    <location>
        <begin position="200"/>
        <end position="217"/>
    </location>
</feature>
<dbReference type="InterPro" id="IPR022791">
    <property type="entry name" value="L-PG_synthase/AglD"/>
</dbReference>
<keyword evidence="5 6" id="KW-0472">Membrane</keyword>
<protein>
    <recommendedName>
        <fullName evidence="6">Phosphatidylglycerol lysyltransferase</fullName>
        <ecNumber evidence="6">2.3.2.3</ecNumber>
    </recommendedName>
    <alternativeName>
        <fullName evidence="6">Lysylphosphatidylglycerol synthase</fullName>
    </alternativeName>
</protein>
<dbReference type="EMBL" id="CP110509">
    <property type="protein sequence ID" value="WMB28183.1"/>
    <property type="molecule type" value="Genomic_DNA"/>
</dbReference>
<feature type="transmembrane region" description="Helical" evidence="6">
    <location>
        <begin position="71"/>
        <end position="92"/>
    </location>
</feature>
<evidence type="ECO:0000256" key="5">
    <source>
        <dbReference type="ARBA" id="ARBA00023136"/>
    </source>
</evidence>
<proteinExistence type="inferred from homology"/>
<evidence type="ECO:0000256" key="4">
    <source>
        <dbReference type="ARBA" id="ARBA00022989"/>
    </source>
</evidence>
<feature type="transmembrane region" description="Helical" evidence="6">
    <location>
        <begin position="112"/>
        <end position="136"/>
    </location>
</feature>
<keyword evidence="6" id="KW-0808">Transferase</keyword>
<feature type="transmembrane region" description="Helical" evidence="6">
    <location>
        <begin position="248"/>
        <end position="266"/>
    </location>
</feature>
<feature type="transmembrane region" description="Helical" evidence="6">
    <location>
        <begin position="157"/>
        <end position="180"/>
    </location>
</feature>